<keyword evidence="2 5" id="KW-0812">Transmembrane</keyword>
<feature type="domain" description="ABC transmembrane type-1" evidence="6">
    <location>
        <begin position="94"/>
        <end position="291"/>
    </location>
</feature>
<dbReference type="PANTHER" id="PTHR43496">
    <property type="entry name" value="PROTEIN LPLB"/>
    <property type="match status" value="1"/>
</dbReference>
<feature type="transmembrane region" description="Helical" evidence="5">
    <location>
        <begin position="511"/>
        <end position="530"/>
    </location>
</feature>
<feature type="transmembrane region" description="Helical" evidence="5">
    <location>
        <begin position="448"/>
        <end position="468"/>
    </location>
</feature>
<feature type="transmembrane region" description="Helical" evidence="5">
    <location>
        <begin position="174"/>
        <end position="197"/>
    </location>
</feature>
<feature type="transmembrane region" description="Helical" evidence="5">
    <location>
        <begin position="100"/>
        <end position="120"/>
    </location>
</feature>
<dbReference type="NCBIfam" id="TIGR03262">
    <property type="entry name" value="PhnU2"/>
    <property type="match status" value="1"/>
</dbReference>
<name>A0ABC8QPS9_9RALS</name>
<dbReference type="Gene3D" id="1.10.3720.10">
    <property type="entry name" value="MetI-like"/>
    <property type="match status" value="2"/>
</dbReference>
<evidence type="ECO:0000256" key="1">
    <source>
        <dbReference type="ARBA" id="ARBA00004651"/>
    </source>
</evidence>
<keyword evidence="8" id="KW-1185">Reference proteome</keyword>
<sequence>MSMLPPEANVVAATQSAASKPARAAGTPFWRTDAPVLTGMKLGWLLLLAIGLLLPTAMMLLQATGLVASVRSTDEHGLALVAHVVQAPNFLAMVGRTLAVSGAVAAIVVPLAFALAYAVQRTRMPLRGTMRTLAMLPLFAPSLLPGIALVYLFGNQGLFKAWMSGNNIYGFWGIVLGEVFYTFPYALMLLLATLTLADGRLYDAARAMGASPWRTFRTVTLPGARYGLFGAFALVFTLVATDFGVPTVVGGSYQVLAVEAYKAVVGQQQFARGAVIGLMLLLPALLTFAVERLVQRRQHAALASRAQPYHPQPDRLRDGLFLLLSVLVVGGILLMLATAVGASLVKLWPYNLELSLRNYDFDNMDGGGWLAYRNSLKLAALTTVFGTALIFTGAWLVEKTRAAGWLQSGLHSAIRFAVLLPMAVPGLVLGLGYVFFFNHPANPLNGLYGGMALMVLCTIMHCATAAHLTSVASLGQLDPVFEAVSASLKVSALRTYWRVTLPMCVPAVLSCARYLFVSAMTTVSAVIFLYSPDTVLASVAVLNMDDAGDIGPAAAMSTLILVTSIVVSLLLELATRGIVRRTQAWRTAAH</sequence>
<feature type="transmembrane region" description="Helical" evidence="5">
    <location>
        <begin position="132"/>
        <end position="154"/>
    </location>
</feature>
<evidence type="ECO:0000256" key="2">
    <source>
        <dbReference type="ARBA" id="ARBA00022692"/>
    </source>
</evidence>
<dbReference type="CDD" id="cd06261">
    <property type="entry name" value="TM_PBP2"/>
    <property type="match status" value="2"/>
</dbReference>
<dbReference type="AlphaFoldDB" id="A0ABC8QPS9"/>
<feature type="transmembrane region" description="Helical" evidence="5">
    <location>
        <begin position="418"/>
        <end position="436"/>
    </location>
</feature>
<keyword evidence="4 5" id="KW-0472">Membrane</keyword>
<evidence type="ECO:0000313" key="8">
    <source>
        <dbReference type="Proteomes" id="UP001189663"/>
    </source>
</evidence>
<reference evidence="7 8" key="1">
    <citation type="submission" date="2023-07" db="EMBL/GenBank/DDBJ databases">
        <authorList>
            <person name="Peeters C."/>
        </authorList>
    </citation>
    <scope>NUCLEOTIDE SEQUENCE [LARGE SCALE GENOMIC DNA]</scope>
    <source>
        <strain evidence="7 8">LMG 18096</strain>
    </source>
</reference>
<dbReference type="EMBL" id="CATZAT010000014">
    <property type="protein sequence ID" value="CAJ0804222.1"/>
    <property type="molecule type" value="Genomic_DNA"/>
</dbReference>
<comment type="caution">
    <text evidence="7">The sequence shown here is derived from an EMBL/GenBank/DDBJ whole genome shotgun (WGS) entry which is preliminary data.</text>
</comment>
<dbReference type="RefSeq" id="WP_024979024.1">
    <property type="nucleotide sequence ID" value="NZ_CATZAT010000014.1"/>
</dbReference>
<feature type="transmembrane region" description="Helical" evidence="5">
    <location>
        <begin position="269"/>
        <end position="290"/>
    </location>
</feature>
<dbReference type="Proteomes" id="UP001189663">
    <property type="component" value="Unassembled WGS sequence"/>
</dbReference>
<dbReference type="SUPFAM" id="SSF161098">
    <property type="entry name" value="MetI-like"/>
    <property type="match status" value="2"/>
</dbReference>
<gene>
    <name evidence="7" type="ORF">LMG18096_04416</name>
</gene>
<organism evidence="7 8">
    <name type="scientific">Ralstonia holmesii</name>
    <dbReference type="NCBI Taxonomy" id="3058602"/>
    <lineage>
        <taxon>Bacteria</taxon>
        <taxon>Pseudomonadati</taxon>
        <taxon>Pseudomonadota</taxon>
        <taxon>Betaproteobacteria</taxon>
        <taxon>Burkholderiales</taxon>
        <taxon>Burkholderiaceae</taxon>
        <taxon>Ralstonia</taxon>
    </lineage>
</organism>
<evidence type="ECO:0000256" key="3">
    <source>
        <dbReference type="ARBA" id="ARBA00022989"/>
    </source>
</evidence>
<dbReference type="InterPro" id="IPR000515">
    <property type="entry name" value="MetI-like"/>
</dbReference>
<evidence type="ECO:0000256" key="5">
    <source>
        <dbReference type="RuleBase" id="RU363032"/>
    </source>
</evidence>
<feature type="transmembrane region" description="Helical" evidence="5">
    <location>
        <begin position="226"/>
        <end position="249"/>
    </location>
</feature>
<dbReference type="GO" id="GO:0005886">
    <property type="term" value="C:plasma membrane"/>
    <property type="evidence" value="ECO:0007669"/>
    <property type="project" value="UniProtKB-SubCell"/>
</dbReference>
<evidence type="ECO:0000313" key="7">
    <source>
        <dbReference type="EMBL" id="CAJ0804222.1"/>
    </source>
</evidence>
<dbReference type="InterPro" id="IPR035906">
    <property type="entry name" value="MetI-like_sf"/>
</dbReference>
<feature type="transmembrane region" description="Helical" evidence="5">
    <location>
        <begin position="44"/>
        <end position="70"/>
    </location>
</feature>
<comment type="similarity">
    <text evidence="5">Belongs to the binding-protein-dependent transport system permease family.</text>
</comment>
<feature type="transmembrane region" description="Helical" evidence="5">
    <location>
        <begin position="320"/>
        <end position="345"/>
    </location>
</feature>
<evidence type="ECO:0000259" key="6">
    <source>
        <dbReference type="PROSITE" id="PS50928"/>
    </source>
</evidence>
<feature type="domain" description="ABC transmembrane type-1" evidence="6">
    <location>
        <begin position="372"/>
        <end position="571"/>
    </location>
</feature>
<keyword evidence="5" id="KW-0813">Transport</keyword>
<accession>A0ABC8QPS9</accession>
<dbReference type="PROSITE" id="PS50928">
    <property type="entry name" value="ABC_TM1"/>
    <property type="match status" value="2"/>
</dbReference>
<evidence type="ECO:0000256" key="4">
    <source>
        <dbReference type="ARBA" id="ARBA00023136"/>
    </source>
</evidence>
<protein>
    <recommendedName>
        <fullName evidence="6">ABC transmembrane type-1 domain-containing protein</fullName>
    </recommendedName>
</protein>
<proteinExistence type="inferred from homology"/>
<feature type="transmembrane region" description="Helical" evidence="5">
    <location>
        <begin position="550"/>
        <end position="571"/>
    </location>
</feature>
<keyword evidence="3 5" id="KW-1133">Transmembrane helix</keyword>
<dbReference type="InterPro" id="IPR017664">
    <property type="entry name" value="AminoethylPonate_ABC_perm-1"/>
</dbReference>
<feature type="transmembrane region" description="Helical" evidence="5">
    <location>
        <begin position="378"/>
        <end position="397"/>
    </location>
</feature>
<comment type="subcellular location">
    <subcellularLocation>
        <location evidence="1 5">Cell membrane</location>
        <topology evidence="1 5">Multi-pass membrane protein</topology>
    </subcellularLocation>
</comment>
<dbReference type="Pfam" id="PF00528">
    <property type="entry name" value="BPD_transp_1"/>
    <property type="match status" value="2"/>
</dbReference>
<dbReference type="PANTHER" id="PTHR43496:SF1">
    <property type="entry name" value="POLYGALACTURONAN_RHAMNOGALACTURONAN TRANSPORT SYSTEM PERMEASE PROTEIN YTEP"/>
    <property type="match status" value="1"/>
</dbReference>